<reference evidence="2 3" key="2">
    <citation type="submission" date="2018-11" db="EMBL/GenBank/DDBJ databases">
        <authorList>
            <consortium name="Pathogen Informatics"/>
        </authorList>
    </citation>
    <scope>NUCLEOTIDE SEQUENCE [LARGE SCALE GENOMIC DNA]</scope>
    <source>
        <strain evidence="2">Dakar</strain>
        <strain evidence="3">Dakar, Senegal</strain>
    </source>
</reference>
<feature type="compositionally biased region" description="Basic and acidic residues" evidence="1">
    <location>
        <begin position="52"/>
        <end position="63"/>
    </location>
</feature>
<keyword evidence="3" id="KW-1185">Reference proteome</keyword>
<name>A0A183JJB6_9TREM</name>
<evidence type="ECO:0000256" key="1">
    <source>
        <dbReference type="SAM" id="MobiDB-lite"/>
    </source>
</evidence>
<dbReference type="AlphaFoldDB" id="A0A183JJB6"/>
<reference evidence="4" key="1">
    <citation type="submission" date="2016-06" db="UniProtKB">
        <authorList>
            <consortium name="WormBaseParasite"/>
        </authorList>
    </citation>
    <scope>IDENTIFICATION</scope>
</reference>
<dbReference type="WBParaSite" id="SCUD_0000279101-mRNA-1">
    <property type="protein sequence ID" value="SCUD_0000279101-mRNA-1"/>
    <property type="gene ID" value="SCUD_0000279101"/>
</dbReference>
<dbReference type="Proteomes" id="UP000279833">
    <property type="component" value="Unassembled WGS sequence"/>
</dbReference>
<accession>A0A183JJB6</accession>
<proteinExistence type="predicted"/>
<evidence type="ECO:0000313" key="3">
    <source>
        <dbReference type="Proteomes" id="UP000279833"/>
    </source>
</evidence>
<sequence>MEDPSRGVVRPRFQTNGAHGLRNPAGTNGVNTSRSRDGNQRWRPPWWSSDGSNKDNTNKENHHFKYNSPFTYVPVKKIGKIPGEGICINLFQRSI</sequence>
<organism evidence="4">
    <name type="scientific">Schistosoma curassoni</name>
    <dbReference type="NCBI Taxonomy" id="6186"/>
    <lineage>
        <taxon>Eukaryota</taxon>
        <taxon>Metazoa</taxon>
        <taxon>Spiralia</taxon>
        <taxon>Lophotrochozoa</taxon>
        <taxon>Platyhelminthes</taxon>
        <taxon>Trematoda</taxon>
        <taxon>Digenea</taxon>
        <taxon>Strigeidida</taxon>
        <taxon>Schistosomatoidea</taxon>
        <taxon>Schistosomatidae</taxon>
        <taxon>Schistosoma</taxon>
    </lineage>
</organism>
<evidence type="ECO:0000313" key="2">
    <source>
        <dbReference type="EMBL" id="VDO76999.1"/>
    </source>
</evidence>
<evidence type="ECO:0000313" key="4">
    <source>
        <dbReference type="WBParaSite" id="SCUD_0000279101-mRNA-1"/>
    </source>
</evidence>
<gene>
    <name evidence="2" type="ORF">SCUD_LOCUS2792</name>
</gene>
<protein>
    <submittedName>
        <fullName evidence="2 4">Uncharacterized protein</fullName>
    </submittedName>
</protein>
<feature type="region of interest" description="Disordered" evidence="1">
    <location>
        <begin position="1"/>
        <end position="65"/>
    </location>
</feature>
<dbReference type="EMBL" id="UZAK01002855">
    <property type="protein sequence ID" value="VDO76999.1"/>
    <property type="molecule type" value="Genomic_DNA"/>
</dbReference>